<evidence type="ECO:0000313" key="3">
    <source>
        <dbReference type="Proteomes" id="UP000015106"/>
    </source>
</evidence>
<reference evidence="2" key="2">
    <citation type="submission" date="2018-03" db="EMBL/GenBank/DDBJ databases">
        <title>The Triticum urartu genome reveals the dynamic nature of wheat genome evolution.</title>
        <authorList>
            <person name="Ling H."/>
            <person name="Ma B."/>
            <person name="Shi X."/>
            <person name="Liu H."/>
            <person name="Dong L."/>
            <person name="Sun H."/>
            <person name="Cao Y."/>
            <person name="Gao Q."/>
            <person name="Zheng S."/>
            <person name="Li Y."/>
            <person name="Yu Y."/>
            <person name="Du H."/>
            <person name="Qi M."/>
            <person name="Li Y."/>
            <person name="Yu H."/>
            <person name="Cui Y."/>
            <person name="Wang N."/>
            <person name="Chen C."/>
            <person name="Wu H."/>
            <person name="Zhao Y."/>
            <person name="Zhang J."/>
            <person name="Li Y."/>
            <person name="Zhou W."/>
            <person name="Zhang B."/>
            <person name="Hu W."/>
            <person name="Eijk M."/>
            <person name="Tang J."/>
            <person name="Witsenboer H."/>
            <person name="Zhao S."/>
            <person name="Li Z."/>
            <person name="Zhang A."/>
            <person name="Wang D."/>
            <person name="Liang C."/>
        </authorList>
    </citation>
    <scope>NUCLEOTIDE SEQUENCE [LARGE SCALE GENOMIC DNA]</scope>
    <source>
        <strain evidence="2">cv. G1812</strain>
    </source>
</reference>
<keyword evidence="3" id="KW-1185">Reference proteome</keyword>
<name>A0A8R7QJ25_TRIUA</name>
<gene>
    <name evidence="2" type="primary">LOC125510585</name>
</gene>
<reference evidence="3" key="1">
    <citation type="journal article" date="2013" name="Nature">
        <title>Draft genome of the wheat A-genome progenitor Triticum urartu.</title>
        <authorList>
            <person name="Ling H.Q."/>
            <person name="Zhao S."/>
            <person name="Liu D."/>
            <person name="Wang J."/>
            <person name="Sun H."/>
            <person name="Zhang C."/>
            <person name="Fan H."/>
            <person name="Li D."/>
            <person name="Dong L."/>
            <person name="Tao Y."/>
            <person name="Gao C."/>
            <person name="Wu H."/>
            <person name="Li Y."/>
            <person name="Cui Y."/>
            <person name="Guo X."/>
            <person name="Zheng S."/>
            <person name="Wang B."/>
            <person name="Yu K."/>
            <person name="Liang Q."/>
            <person name="Yang W."/>
            <person name="Lou X."/>
            <person name="Chen J."/>
            <person name="Feng M."/>
            <person name="Jian J."/>
            <person name="Zhang X."/>
            <person name="Luo G."/>
            <person name="Jiang Y."/>
            <person name="Liu J."/>
            <person name="Wang Z."/>
            <person name="Sha Y."/>
            <person name="Zhang B."/>
            <person name="Wu H."/>
            <person name="Tang D."/>
            <person name="Shen Q."/>
            <person name="Xue P."/>
            <person name="Zou S."/>
            <person name="Wang X."/>
            <person name="Liu X."/>
            <person name="Wang F."/>
            <person name="Yang Y."/>
            <person name="An X."/>
            <person name="Dong Z."/>
            <person name="Zhang K."/>
            <person name="Zhang X."/>
            <person name="Luo M.C."/>
            <person name="Dvorak J."/>
            <person name="Tong Y."/>
            <person name="Wang J."/>
            <person name="Yang H."/>
            <person name="Li Z."/>
            <person name="Wang D."/>
            <person name="Zhang A."/>
            <person name="Wang J."/>
        </authorList>
    </citation>
    <scope>NUCLEOTIDE SEQUENCE</scope>
    <source>
        <strain evidence="3">cv. G1812</strain>
    </source>
</reference>
<evidence type="ECO:0000256" key="1">
    <source>
        <dbReference type="SAM" id="MobiDB-lite"/>
    </source>
</evidence>
<feature type="region of interest" description="Disordered" evidence="1">
    <location>
        <begin position="215"/>
        <end position="238"/>
    </location>
</feature>
<dbReference type="EnsemblPlants" id="TuG1812G0500004139.01.T01">
    <property type="protein sequence ID" value="TuG1812G0500004139.01.T01.cds327961"/>
    <property type="gene ID" value="TuG1812G0500004139.01"/>
</dbReference>
<protein>
    <submittedName>
        <fullName evidence="2">Uncharacterized protein</fullName>
    </submittedName>
</protein>
<proteinExistence type="predicted"/>
<feature type="compositionally biased region" description="Basic and acidic residues" evidence="1">
    <location>
        <begin position="114"/>
        <end position="126"/>
    </location>
</feature>
<dbReference type="Gramene" id="TuG1812G0500004139.01.T01">
    <property type="protein sequence ID" value="TuG1812G0500004139.01.T01.cds327961"/>
    <property type="gene ID" value="TuG1812G0500004139.01"/>
</dbReference>
<organism evidence="2 3">
    <name type="scientific">Triticum urartu</name>
    <name type="common">Red wild einkorn</name>
    <name type="synonym">Crithodium urartu</name>
    <dbReference type="NCBI Taxonomy" id="4572"/>
    <lineage>
        <taxon>Eukaryota</taxon>
        <taxon>Viridiplantae</taxon>
        <taxon>Streptophyta</taxon>
        <taxon>Embryophyta</taxon>
        <taxon>Tracheophyta</taxon>
        <taxon>Spermatophyta</taxon>
        <taxon>Magnoliopsida</taxon>
        <taxon>Liliopsida</taxon>
        <taxon>Poales</taxon>
        <taxon>Poaceae</taxon>
        <taxon>BOP clade</taxon>
        <taxon>Pooideae</taxon>
        <taxon>Triticodae</taxon>
        <taxon>Triticeae</taxon>
        <taxon>Triticinae</taxon>
        <taxon>Triticum</taxon>
    </lineage>
</organism>
<dbReference type="Proteomes" id="UP000015106">
    <property type="component" value="Chromosome 5"/>
</dbReference>
<sequence length="294" mass="32703">MRAARRQLFHGPVRRRRQGCCYCCFCCSRAVVRRAEAASLVVAPCRRPRRGHHWEPRAGLRDDGRLRHEPDLRAGRISGLRLDRGRRRGQAPAVVRRVRGPARARRRARLRPRGPAEEERPPEHRQSAGAGSCQVVLPGPARGVRRQEQELMAAAARRPRGGGRGVGGRAVVRGLHLRHLPRAQPADGAHLRRPRRGFIRLQVITTEKSYTGRNCVGAAGTKPRRLKAGGGAGRPQSVDLSTHKIPVKIRNDKKIRKQPLAWPANSATSQVLVPVLCHEKQRAQGRNVSTKLSE</sequence>
<dbReference type="AlphaFoldDB" id="A0A8R7QJ25"/>
<evidence type="ECO:0000313" key="2">
    <source>
        <dbReference type="EnsemblPlants" id="TuG1812G0500004139.01.T01.cds327961"/>
    </source>
</evidence>
<feature type="compositionally biased region" description="Basic residues" evidence="1">
    <location>
        <begin position="96"/>
        <end position="112"/>
    </location>
</feature>
<feature type="region of interest" description="Disordered" evidence="1">
    <location>
        <begin position="78"/>
        <end position="135"/>
    </location>
</feature>
<accession>A0A8R7QJ25</accession>
<reference evidence="2" key="3">
    <citation type="submission" date="2022-06" db="UniProtKB">
        <authorList>
            <consortium name="EnsemblPlants"/>
        </authorList>
    </citation>
    <scope>IDENTIFICATION</scope>
</reference>